<feature type="compositionally biased region" description="Acidic residues" evidence="1">
    <location>
        <begin position="59"/>
        <end position="72"/>
    </location>
</feature>
<accession>A0A7S3HZT4</accession>
<feature type="transmembrane region" description="Helical" evidence="2">
    <location>
        <begin position="27"/>
        <end position="47"/>
    </location>
</feature>
<keyword evidence="2" id="KW-0472">Membrane</keyword>
<protein>
    <submittedName>
        <fullName evidence="3">Uncharacterized protein</fullName>
    </submittedName>
</protein>
<sequence length="99" mass="10873">MIFIALLLFDTRFPVDTAVSVALTLVGLFNVVAMCMVPGGVMPNLLIRRAQGKDHGSGSEEEGENSDNDADDQDHLLPMTYASRDDNRFKSDMPERSQA</sequence>
<feature type="compositionally biased region" description="Basic and acidic residues" evidence="1">
    <location>
        <begin position="83"/>
        <end position="99"/>
    </location>
</feature>
<proteinExistence type="predicted"/>
<dbReference type="EMBL" id="HBIE01012941">
    <property type="protein sequence ID" value="CAE0309004.1"/>
    <property type="molecule type" value="Transcribed_RNA"/>
</dbReference>
<evidence type="ECO:0000256" key="1">
    <source>
        <dbReference type="SAM" id="MobiDB-lite"/>
    </source>
</evidence>
<evidence type="ECO:0000313" key="3">
    <source>
        <dbReference type="EMBL" id="CAE0309004.1"/>
    </source>
</evidence>
<feature type="region of interest" description="Disordered" evidence="1">
    <location>
        <begin position="51"/>
        <end position="99"/>
    </location>
</feature>
<reference evidence="3" key="1">
    <citation type="submission" date="2021-01" db="EMBL/GenBank/DDBJ databases">
        <authorList>
            <person name="Corre E."/>
            <person name="Pelletier E."/>
            <person name="Niang G."/>
            <person name="Scheremetjew M."/>
            <person name="Finn R."/>
            <person name="Kale V."/>
            <person name="Holt S."/>
            <person name="Cochrane G."/>
            <person name="Meng A."/>
            <person name="Brown T."/>
            <person name="Cohen L."/>
        </authorList>
    </citation>
    <scope>NUCLEOTIDE SEQUENCE</scope>
    <source>
        <strain evidence="3">Fehren 1</strain>
    </source>
</reference>
<gene>
    <name evidence="3" type="ORF">FEHR0123_LOCUS3916</name>
</gene>
<name>A0A7S3HZT4_9SPIT</name>
<dbReference type="AlphaFoldDB" id="A0A7S3HZT4"/>
<organism evidence="3">
    <name type="scientific">Favella ehrenbergii</name>
    <dbReference type="NCBI Taxonomy" id="182087"/>
    <lineage>
        <taxon>Eukaryota</taxon>
        <taxon>Sar</taxon>
        <taxon>Alveolata</taxon>
        <taxon>Ciliophora</taxon>
        <taxon>Intramacronucleata</taxon>
        <taxon>Spirotrichea</taxon>
        <taxon>Choreotrichia</taxon>
        <taxon>Tintinnida</taxon>
        <taxon>Xystonellidae</taxon>
        <taxon>Favella</taxon>
    </lineage>
</organism>
<keyword evidence="2" id="KW-0812">Transmembrane</keyword>
<keyword evidence="2" id="KW-1133">Transmembrane helix</keyword>
<evidence type="ECO:0000256" key="2">
    <source>
        <dbReference type="SAM" id="Phobius"/>
    </source>
</evidence>